<gene>
    <name evidence="5" type="ORF">MMA15_26045</name>
</gene>
<dbReference type="InterPro" id="IPR039420">
    <property type="entry name" value="WalR-like"/>
</dbReference>
<accession>A0ABS9T5D0</accession>
<keyword evidence="1" id="KW-0805">Transcription regulation</keyword>
<organism evidence="5 6">
    <name type="scientific">Streptomyces marispadix</name>
    <dbReference type="NCBI Taxonomy" id="2922868"/>
    <lineage>
        <taxon>Bacteria</taxon>
        <taxon>Bacillati</taxon>
        <taxon>Actinomycetota</taxon>
        <taxon>Actinomycetes</taxon>
        <taxon>Kitasatosporales</taxon>
        <taxon>Streptomycetaceae</taxon>
        <taxon>Streptomyces</taxon>
    </lineage>
</organism>
<keyword evidence="6" id="KW-1185">Reference proteome</keyword>
<dbReference type="Gene3D" id="3.30.450.40">
    <property type="match status" value="1"/>
</dbReference>
<keyword evidence="3" id="KW-0804">Transcription</keyword>
<keyword evidence="2" id="KW-0238">DNA-binding</keyword>
<dbReference type="PANTHER" id="PTHR43214">
    <property type="entry name" value="TWO-COMPONENT RESPONSE REGULATOR"/>
    <property type="match status" value="1"/>
</dbReference>
<dbReference type="Pfam" id="PF01590">
    <property type="entry name" value="GAF"/>
    <property type="match status" value="1"/>
</dbReference>
<dbReference type="EMBL" id="JAKWJU010000002">
    <property type="protein sequence ID" value="MCH6163734.1"/>
    <property type="molecule type" value="Genomic_DNA"/>
</dbReference>
<dbReference type="RefSeq" id="WP_241062601.1">
    <property type="nucleotide sequence ID" value="NZ_JAKWJU010000002.1"/>
</dbReference>
<dbReference type="Gene3D" id="1.10.10.10">
    <property type="entry name" value="Winged helix-like DNA-binding domain superfamily/Winged helix DNA-binding domain"/>
    <property type="match status" value="1"/>
</dbReference>
<dbReference type="SMART" id="SM00421">
    <property type="entry name" value="HTH_LUXR"/>
    <property type="match status" value="1"/>
</dbReference>
<proteinExistence type="predicted"/>
<feature type="domain" description="HTH luxR-type" evidence="4">
    <location>
        <begin position="212"/>
        <end position="277"/>
    </location>
</feature>
<reference evidence="5" key="2">
    <citation type="journal article" date="2023" name="Int. J. Syst. Evol. Microbiol.">
        <title>Streptomyces marispadix sp. nov., isolated from marine beach sediment of the Northern Coast of Portugal.</title>
        <authorList>
            <person name="dos Santos J.D.N."/>
            <person name="Vitorino I.R."/>
            <person name="Kallscheuer N."/>
            <person name="Srivastava A."/>
            <person name="Krautwurst S."/>
            <person name="Marz M."/>
            <person name="Jogler C."/>
            <person name="Lobo Da Cunha A."/>
            <person name="Catita J."/>
            <person name="Goncalves H."/>
            <person name="Gonzalez I."/>
            <person name="Reyes F."/>
            <person name="Lage O.M."/>
        </authorList>
    </citation>
    <scope>NUCLEOTIDE SEQUENCE</scope>
    <source>
        <strain evidence="5">M600PL45_2</strain>
    </source>
</reference>
<dbReference type="PANTHER" id="PTHR43214:SF42">
    <property type="entry name" value="TRANSCRIPTIONAL REGULATORY PROTEIN DESR"/>
    <property type="match status" value="1"/>
</dbReference>
<dbReference type="InterPro" id="IPR003018">
    <property type="entry name" value="GAF"/>
</dbReference>
<dbReference type="PROSITE" id="PS00622">
    <property type="entry name" value="HTH_LUXR_1"/>
    <property type="match status" value="1"/>
</dbReference>
<reference evidence="5" key="1">
    <citation type="submission" date="2022-03" db="EMBL/GenBank/DDBJ databases">
        <authorList>
            <person name="Santos J.D.N."/>
            <person name="Kallscheuer N."/>
            <person name="Jogler C."/>
            <person name="Lage O.M."/>
        </authorList>
    </citation>
    <scope>NUCLEOTIDE SEQUENCE</scope>
    <source>
        <strain evidence="5">M600PL45_2</strain>
    </source>
</reference>
<dbReference type="InterPro" id="IPR016032">
    <property type="entry name" value="Sig_transdc_resp-reg_C-effctor"/>
</dbReference>
<protein>
    <submittedName>
        <fullName evidence="5">Helix-turn-helix transcriptional regulator</fullName>
    </submittedName>
</protein>
<dbReference type="InterPro" id="IPR036388">
    <property type="entry name" value="WH-like_DNA-bd_sf"/>
</dbReference>
<dbReference type="SUPFAM" id="SSF55781">
    <property type="entry name" value="GAF domain-like"/>
    <property type="match status" value="1"/>
</dbReference>
<evidence type="ECO:0000256" key="1">
    <source>
        <dbReference type="ARBA" id="ARBA00023015"/>
    </source>
</evidence>
<dbReference type="PROSITE" id="PS50043">
    <property type="entry name" value="HTH_LUXR_2"/>
    <property type="match status" value="1"/>
</dbReference>
<dbReference type="SUPFAM" id="SSF46894">
    <property type="entry name" value="C-terminal effector domain of the bipartite response regulators"/>
    <property type="match status" value="1"/>
</dbReference>
<name>A0ABS9T5D0_9ACTN</name>
<dbReference type="Proteomes" id="UP001166784">
    <property type="component" value="Unassembled WGS sequence"/>
</dbReference>
<evidence type="ECO:0000256" key="3">
    <source>
        <dbReference type="ARBA" id="ARBA00023163"/>
    </source>
</evidence>
<sequence length="280" mass="29553">MTDPAESGAIRAALARLRRTTEIPVAFAGMTGEGRGFRITELTGTTTQALRGLAIAPGNGLGGKAVALARPASVTDYRSSRVISHEYDAAVAAEGLRSVLAVPVVVRRRVRGVVYAALRESLALGDRAMDTAADAVRELEQTLAVREEAQRLMETQQTAVGDPRAWEEVREAHAELRTLANRVPEGELRQELLDACGRLASACGPGTARAGRAAETVSLTPREVDVVSCVAGGGTNAAVAARTGLRPETVKAYLRSAMRKLGTHTRLETVVAARRAGIIP</sequence>
<comment type="caution">
    <text evidence="5">The sequence shown here is derived from an EMBL/GenBank/DDBJ whole genome shotgun (WGS) entry which is preliminary data.</text>
</comment>
<dbReference type="InterPro" id="IPR000792">
    <property type="entry name" value="Tscrpt_reg_LuxR_C"/>
</dbReference>
<evidence type="ECO:0000313" key="6">
    <source>
        <dbReference type="Proteomes" id="UP001166784"/>
    </source>
</evidence>
<dbReference type="PRINTS" id="PR00038">
    <property type="entry name" value="HTHLUXR"/>
</dbReference>
<evidence type="ECO:0000313" key="5">
    <source>
        <dbReference type="EMBL" id="MCH6163734.1"/>
    </source>
</evidence>
<evidence type="ECO:0000256" key="2">
    <source>
        <dbReference type="ARBA" id="ARBA00023125"/>
    </source>
</evidence>
<dbReference type="InterPro" id="IPR029016">
    <property type="entry name" value="GAF-like_dom_sf"/>
</dbReference>
<dbReference type="Pfam" id="PF00196">
    <property type="entry name" value="GerE"/>
    <property type="match status" value="1"/>
</dbReference>
<dbReference type="CDD" id="cd06170">
    <property type="entry name" value="LuxR_C_like"/>
    <property type="match status" value="1"/>
</dbReference>
<evidence type="ECO:0000259" key="4">
    <source>
        <dbReference type="PROSITE" id="PS50043"/>
    </source>
</evidence>